<dbReference type="STRING" id="1798553.A3H70_03550"/>
<evidence type="ECO:0000313" key="2">
    <source>
        <dbReference type="EMBL" id="OGY92286.1"/>
    </source>
</evidence>
<organism evidence="2 3">
    <name type="scientific">Candidatus Komeilibacteria bacterium RIFCSPLOWO2_02_FULL_48_11</name>
    <dbReference type="NCBI Taxonomy" id="1798553"/>
    <lineage>
        <taxon>Bacteria</taxon>
        <taxon>Candidatus Komeiliibacteriota</taxon>
    </lineage>
</organism>
<comment type="caution">
    <text evidence="2">The sequence shown here is derived from an EMBL/GenBank/DDBJ whole genome shotgun (WGS) entry which is preliminary data.</text>
</comment>
<dbReference type="Gene3D" id="3.30.460.10">
    <property type="entry name" value="Beta Polymerase, domain 2"/>
    <property type="match status" value="1"/>
</dbReference>
<dbReference type="CDD" id="cd05403">
    <property type="entry name" value="NT_KNTase_like"/>
    <property type="match status" value="1"/>
</dbReference>
<dbReference type="InterPro" id="IPR043519">
    <property type="entry name" value="NT_sf"/>
</dbReference>
<evidence type="ECO:0000313" key="3">
    <source>
        <dbReference type="Proteomes" id="UP000178109"/>
    </source>
</evidence>
<dbReference type="InterPro" id="IPR041633">
    <property type="entry name" value="Polbeta"/>
</dbReference>
<dbReference type="AlphaFoldDB" id="A0A1G2BTP9"/>
<dbReference type="EMBL" id="MHKO01000025">
    <property type="protein sequence ID" value="OGY92286.1"/>
    <property type="molecule type" value="Genomic_DNA"/>
</dbReference>
<protein>
    <recommendedName>
        <fullName evidence="1">Polymerase beta nucleotidyltransferase domain-containing protein</fullName>
    </recommendedName>
</protein>
<dbReference type="Proteomes" id="UP000178109">
    <property type="component" value="Unassembled WGS sequence"/>
</dbReference>
<gene>
    <name evidence="2" type="ORF">A3H70_03550</name>
</gene>
<accession>A0A1G2BTP9</accession>
<reference evidence="2 3" key="1">
    <citation type="journal article" date="2016" name="Nat. Commun.">
        <title>Thousands of microbial genomes shed light on interconnected biogeochemical processes in an aquifer system.</title>
        <authorList>
            <person name="Anantharaman K."/>
            <person name="Brown C.T."/>
            <person name="Hug L.A."/>
            <person name="Sharon I."/>
            <person name="Castelle C.J."/>
            <person name="Probst A.J."/>
            <person name="Thomas B.C."/>
            <person name="Singh A."/>
            <person name="Wilkins M.J."/>
            <person name="Karaoz U."/>
            <person name="Brodie E.L."/>
            <person name="Williams K.H."/>
            <person name="Hubbard S.S."/>
            <person name="Banfield J.F."/>
        </authorList>
    </citation>
    <scope>NUCLEOTIDE SEQUENCE [LARGE SCALE GENOMIC DNA]</scope>
</reference>
<dbReference type="Pfam" id="PF18765">
    <property type="entry name" value="Polbeta"/>
    <property type="match status" value="1"/>
</dbReference>
<evidence type="ECO:0000259" key="1">
    <source>
        <dbReference type="Pfam" id="PF18765"/>
    </source>
</evidence>
<sequence length="95" mass="10657">MDREQTINQVAEIIKQQLPADCEIFLFGSWAKRQALPASDLDIGILGQAEVPWETMMKIKSAAQGLPTLRKIDIVDLRAAGEEFRKNVLNHALKL</sequence>
<proteinExistence type="predicted"/>
<dbReference type="SUPFAM" id="SSF81301">
    <property type="entry name" value="Nucleotidyltransferase"/>
    <property type="match status" value="1"/>
</dbReference>
<feature type="domain" description="Polymerase beta nucleotidyltransferase" evidence="1">
    <location>
        <begin position="10"/>
        <end position="91"/>
    </location>
</feature>
<name>A0A1G2BTP9_9BACT</name>